<dbReference type="Gene3D" id="3.30.365.10">
    <property type="entry name" value="Aldehyde oxidase/xanthine dehydrogenase, molybdopterin binding domain"/>
    <property type="match status" value="4"/>
</dbReference>
<comment type="caution">
    <text evidence="2">The sequence shown here is derived from an EMBL/GenBank/DDBJ whole genome shotgun (WGS) entry which is preliminary data.</text>
</comment>
<dbReference type="PANTHER" id="PTHR47495:SF2">
    <property type="entry name" value="ALDEHYDE DEHYDROGENASE"/>
    <property type="match status" value="1"/>
</dbReference>
<dbReference type="PANTHER" id="PTHR47495">
    <property type="entry name" value="ALDEHYDE DEHYDROGENASE"/>
    <property type="match status" value="1"/>
</dbReference>
<accession>A0A401JBH0</accession>
<protein>
    <submittedName>
        <fullName evidence="2">Isoquinoline 1-oxidoreductase beta subunit</fullName>
    </submittedName>
</protein>
<dbReference type="InterPro" id="IPR012368">
    <property type="entry name" value="OxRdtase_Mopterin-bd_su_IorB"/>
</dbReference>
<feature type="domain" description="Aldehyde oxidase/xanthine dehydrogenase a/b hammerhead" evidence="1">
    <location>
        <begin position="221"/>
        <end position="299"/>
    </location>
</feature>
<proteinExistence type="predicted"/>
<dbReference type="Pfam" id="PF02738">
    <property type="entry name" value="MoCoBD_1"/>
    <property type="match status" value="1"/>
</dbReference>
<dbReference type="InterPro" id="IPR008274">
    <property type="entry name" value="AldOxase/xan_DH_MoCoBD1"/>
</dbReference>
<dbReference type="GO" id="GO:0016491">
    <property type="term" value="F:oxidoreductase activity"/>
    <property type="evidence" value="ECO:0007669"/>
    <property type="project" value="InterPro"/>
</dbReference>
<dbReference type="Pfam" id="PF20256">
    <property type="entry name" value="MoCoBD_2"/>
    <property type="match status" value="2"/>
</dbReference>
<evidence type="ECO:0000259" key="1">
    <source>
        <dbReference type="SMART" id="SM01008"/>
    </source>
</evidence>
<dbReference type="Proteomes" id="UP000286806">
    <property type="component" value="Unassembled WGS sequence"/>
</dbReference>
<organism evidence="2 3">
    <name type="scientific">Sulfuriferula multivorans</name>
    <dbReference type="NCBI Taxonomy" id="1559896"/>
    <lineage>
        <taxon>Bacteria</taxon>
        <taxon>Pseudomonadati</taxon>
        <taxon>Pseudomonadota</taxon>
        <taxon>Betaproteobacteria</taxon>
        <taxon>Nitrosomonadales</taxon>
        <taxon>Sulfuricellaceae</taxon>
        <taxon>Sulfuriferula</taxon>
    </lineage>
</organism>
<sequence length="738" mass="79509">MTMSEIRIVNESRRHFLQAGIGLTLAIYLPLGRAASSAAKPGKAGSAAAMSETFEPNVFVRIGEDNLVTVIVKHLEMGQGTYTGLPTLVAEELDADWSQIKVEGAPADAKLYNNLFWGPMQGTGGSTAIANSFEQMRKAGASARAMLVAAAAAEWQVPADSIQVKKGVVSHAASNRKASFGELAVKAATQEVPAQVKLKNPKDFVYIGKNVSRKDSKAKINGTAQFTQDVRLPGMLTAVVAHAPRFGARLKSFDGARAKSVKGVVDVVAIPTGVAVLARDFWSAKKGRDLLSVAWDESQAFKLGTDEIFSQYRILARTPGAVAHRTGDAEKSIGRAAKRLEASFEFPYLAHAAMEPLDCVVKLDRDSCEVWNGDQSQTADQNAIAKATGLKPEQVKINTLYAGGSFGRRANPDSDYVLEAVHIAKAIGGKAPVKMVWTREDDMRAGWYRPLFYHTLRAGLDADGNLVGWQHRLVGQSIVTGTPFEGAMLKDGVDATSVEGAANLPYAIPNMLVDLHSPRLPVPVQWWRSVGSTHTAFSTEVFIDEVAHAAGKDPYHFRRDLLKDHPHHRGVLELAAQKSGWDKALPHRDGVRRGRGIALHESFNTYIAEVAEVTVQPDGSFSVDRVVCAVDCGMAINPSIIRAQMEGGIGFGLSAALYGAITLKEGRVEQSNFNDYPLLRIHEMPQVEVHIVPSVANPTGVGEPGVPPIAPAVANALFAATGKRLRKLPFDTSELKII</sequence>
<name>A0A401JBH0_9PROT</name>
<dbReference type="AlphaFoldDB" id="A0A401JBH0"/>
<dbReference type="EMBL" id="BGOW01000004">
    <property type="protein sequence ID" value="GBL44983.1"/>
    <property type="molecule type" value="Genomic_DNA"/>
</dbReference>
<gene>
    <name evidence="2" type="ORF">SFMTTN_0784</name>
</gene>
<keyword evidence="3" id="KW-1185">Reference proteome</keyword>
<dbReference type="PIRSF" id="PIRSF036389">
    <property type="entry name" value="IOR_B"/>
    <property type="match status" value="1"/>
</dbReference>
<dbReference type="InterPro" id="IPR000674">
    <property type="entry name" value="Ald_Oxase/Xan_DH_a/b"/>
</dbReference>
<dbReference type="InterPro" id="IPR037165">
    <property type="entry name" value="AldOxase/xan_DH_Mopterin-bd_sf"/>
</dbReference>
<evidence type="ECO:0000313" key="3">
    <source>
        <dbReference type="Proteomes" id="UP000286806"/>
    </source>
</evidence>
<dbReference type="SUPFAM" id="SSF56003">
    <property type="entry name" value="Molybdenum cofactor-binding domain"/>
    <property type="match status" value="2"/>
</dbReference>
<dbReference type="SMART" id="SM01008">
    <property type="entry name" value="Ald_Xan_dh_C"/>
    <property type="match status" value="1"/>
</dbReference>
<dbReference type="InterPro" id="IPR052516">
    <property type="entry name" value="N-heterocyclic_Hydroxylase"/>
</dbReference>
<dbReference type="Gene3D" id="3.90.1170.50">
    <property type="entry name" value="Aldehyde oxidase/xanthine dehydrogenase, a/b hammerhead"/>
    <property type="match status" value="1"/>
</dbReference>
<reference evidence="2 3" key="1">
    <citation type="journal article" date="2019" name="Front. Microbiol.">
        <title>Genomes of Neutrophilic Sulfur-Oxidizing Chemolithoautotrophs Representing 9 Proteobacterial Species From 8 Genera.</title>
        <authorList>
            <person name="Watanabe T."/>
            <person name="Kojima H."/>
            <person name="Umezawa K."/>
            <person name="Hori C."/>
            <person name="Takasuka T.E."/>
            <person name="Kato Y."/>
            <person name="Fukui M."/>
        </authorList>
    </citation>
    <scope>NUCLEOTIDE SEQUENCE [LARGE SCALE GENOMIC DNA]</scope>
    <source>
        <strain evidence="2 3">TTN</strain>
    </source>
</reference>
<evidence type="ECO:0000313" key="2">
    <source>
        <dbReference type="EMBL" id="GBL44983.1"/>
    </source>
</evidence>
<dbReference type="InterPro" id="IPR046867">
    <property type="entry name" value="AldOxase/xan_DH_MoCoBD2"/>
</dbReference>